<dbReference type="AlphaFoldDB" id="A0A4S2KH25"/>
<feature type="region of interest" description="Disordered" evidence="1">
    <location>
        <begin position="24"/>
        <end position="56"/>
    </location>
</feature>
<dbReference type="EMBL" id="QBLH01002316">
    <property type="protein sequence ID" value="TGZ48772.1"/>
    <property type="molecule type" value="Genomic_DNA"/>
</dbReference>
<comment type="caution">
    <text evidence="2">The sequence shown here is derived from an EMBL/GenBank/DDBJ whole genome shotgun (WGS) entry which is preliminary data.</text>
</comment>
<accession>A0A4S2KH25</accession>
<evidence type="ECO:0000313" key="2">
    <source>
        <dbReference type="EMBL" id="TGZ48772.1"/>
    </source>
</evidence>
<evidence type="ECO:0000313" key="3">
    <source>
        <dbReference type="Proteomes" id="UP000310200"/>
    </source>
</evidence>
<name>A0A4S2KH25_9HYME</name>
<organism evidence="2 3">
    <name type="scientific">Temnothorax longispinosus</name>
    <dbReference type="NCBI Taxonomy" id="300112"/>
    <lineage>
        <taxon>Eukaryota</taxon>
        <taxon>Metazoa</taxon>
        <taxon>Ecdysozoa</taxon>
        <taxon>Arthropoda</taxon>
        <taxon>Hexapoda</taxon>
        <taxon>Insecta</taxon>
        <taxon>Pterygota</taxon>
        <taxon>Neoptera</taxon>
        <taxon>Endopterygota</taxon>
        <taxon>Hymenoptera</taxon>
        <taxon>Apocrita</taxon>
        <taxon>Aculeata</taxon>
        <taxon>Formicoidea</taxon>
        <taxon>Formicidae</taxon>
        <taxon>Myrmicinae</taxon>
        <taxon>Temnothorax</taxon>
    </lineage>
</organism>
<reference evidence="2 3" key="1">
    <citation type="journal article" date="2019" name="Philos. Trans. R. Soc. Lond., B, Biol. Sci.">
        <title>Ant behaviour and brain gene expression of defending hosts depend on the ecological success of the intruding social parasite.</title>
        <authorList>
            <person name="Kaur R."/>
            <person name="Stoldt M."/>
            <person name="Jongepier E."/>
            <person name="Feldmeyer B."/>
            <person name="Menzel F."/>
            <person name="Bornberg-Bauer E."/>
            <person name="Foitzik S."/>
        </authorList>
    </citation>
    <scope>NUCLEOTIDE SEQUENCE [LARGE SCALE GENOMIC DNA]</scope>
    <source>
        <tissue evidence="2">Whole body</tissue>
    </source>
</reference>
<evidence type="ECO:0000256" key="1">
    <source>
        <dbReference type="SAM" id="MobiDB-lite"/>
    </source>
</evidence>
<gene>
    <name evidence="2" type="ORF">DBV15_10502</name>
</gene>
<protein>
    <submittedName>
        <fullName evidence="2">Uncharacterized protein</fullName>
    </submittedName>
</protein>
<keyword evidence="3" id="KW-1185">Reference proteome</keyword>
<proteinExistence type="predicted"/>
<dbReference type="Proteomes" id="UP000310200">
    <property type="component" value="Unassembled WGS sequence"/>
</dbReference>
<sequence>MYDSEWPGGSKCLPVVSLAQHTPADTRRELARKPARVNSIPSYRADPPGIDAADTERRRGKFDRLPSRRFGTAVHATFSSTFDQETDEFSDGKGHLAREIKEMADNGVFRTTYSWIECRLSIPAARRCPHGEPYLFLLVRTCVTEGGNLSSHSAVLRMPQVGEQ</sequence>